<sequence length="317" mass="33899">METSSSRLYFANIREDFWAALLEYVGTTVFLLLAFGGIQAAQGEIESGGDMSASGIQRIMYIALSMGFSLLISAWLFFRVTGALFNPNISLALLLVGVIGPVRFVLYCIAQLAGAITAAGLVLALTPGPLASNVSLAPGVNPAQGVFIEMFITAILVLAVLMLAAEKHFTTPFAPIGIGLTLFACHLWAVFFTGAGMNTARAFGPAAVTGFPHGTHWVWWVGPCLGSFLGAAFYSTLKHYRYWRLNPGQDTIDFRASPPDPVDNVKNTVARRSGSRSSKGSTCRSTVLGRTGTTARNADDDMTGPEKRLRESDGHPV</sequence>
<feature type="compositionally biased region" description="Low complexity" evidence="10">
    <location>
        <begin position="271"/>
        <end position="286"/>
    </location>
</feature>
<dbReference type="PRINTS" id="PR00783">
    <property type="entry name" value="MINTRINSICP"/>
</dbReference>
<dbReference type="Gene3D" id="1.20.1080.10">
    <property type="entry name" value="Glycerol uptake facilitator protein"/>
    <property type="match status" value="1"/>
</dbReference>
<dbReference type="AlphaFoldDB" id="M2QGX7"/>
<feature type="region of interest" description="Disordered" evidence="10">
    <location>
        <begin position="254"/>
        <end position="317"/>
    </location>
</feature>
<protein>
    <recommendedName>
        <fullName evidence="14">Aquaporin-like protein</fullName>
    </recommendedName>
</protein>
<evidence type="ECO:0000256" key="6">
    <source>
        <dbReference type="ARBA" id="ARBA00022989"/>
    </source>
</evidence>
<evidence type="ECO:0008006" key="14">
    <source>
        <dbReference type="Google" id="ProtNLM"/>
    </source>
</evidence>
<accession>M2QGX7</accession>
<reference evidence="12 13" key="1">
    <citation type="journal article" date="2012" name="Proc. Natl. Acad. Sci. U.S.A.">
        <title>Comparative genomics of Ceriporiopsis subvermispora and Phanerochaete chrysosporium provide insight into selective ligninolysis.</title>
        <authorList>
            <person name="Fernandez-Fueyo E."/>
            <person name="Ruiz-Duenas F.J."/>
            <person name="Ferreira P."/>
            <person name="Floudas D."/>
            <person name="Hibbett D.S."/>
            <person name="Canessa P."/>
            <person name="Larrondo L.F."/>
            <person name="James T.Y."/>
            <person name="Seelenfreund D."/>
            <person name="Lobos S."/>
            <person name="Polanco R."/>
            <person name="Tello M."/>
            <person name="Honda Y."/>
            <person name="Watanabe T."/>
            <person name="Watanabe T."/>
            <person name="Ryu J.S."/>
            <person name="Kubicek C.P."/>
            <person name="Schmoll M."/>
            <person name="Gaskell J."/>
            <person name="Hammel K.E."/>
            <person name="St John F.J."/>
            <person name="Vanden Wymelenberg A."/>
            <person name="Sabat G."/>
            <person name="Splinter BonDurant S."/>
            <person name="Syed K."/>
            <person name="Yadav J.S."/>
            <person name="Doddapaneni H."/>
            <person name="Subramanian V."/>
            <person name="Lavin J.L."/>
            <person name="Oguiza J.A."/>
            <person name="Perez G."/>
            <person name="Pisabarro A.G."/>
            <person name="Ramirez L."/>
            <person name="Santoyo F."/>
            <person name="Master E."/>
            <person name="Coutinho P.M."/>
            <person name="Henrissat B."/>
            <person name="Lombard V."/>
            <person name="Magnuson J.K."/>
            <person name="Kuees U."/>
            <person name="Hori C."/>
            <person name="Igarashi K."/>
            <person name="Samejima M."/>
            <person name="Held B.W."/>
            <person name="Barry K.W."/>
            <person name="LaButti K.M."/>
            <person name="Lapidus A."/>
            <person name="Lindquist E.A."/>
            <person name="Lucas S.M."/>
            <person name="Riley R."/>
            <person name="Salamov A.A."/>
            <person name="Hoffmeister D."/>
            <person name="Schwenk D."/>
            <person name="Hadar Y."/>
            <person name="Yarden O."/>
            <person name="de Vries R.P."/>
            <person name="Wiebenga A."/>
            <person name="Stenlid J."/>
            <person name="Eastwood D."/>
            <person name="Grigoriev I.V."/>
            <person name="Berka R.M."/>
            <person name="Blanchette R.A."/>
            <person name="Kersten P."/>
            <person name="Martinez A.T."/>
            <person name="Vicuna R."/>
            <person name="Cullen D."/>
        </authorList>
    </citation>
    <scope>NUCLEOTIDE SEQUENCE [LARGE SCALE GENOMIC DNA]</scope>
    <source>
        <strain evidence="12 13">B</strain>
    </source>
</reference>
<keyword evidence="4 9" id="KW-0812">Transmembrane</keyword>
<keyword evidence="13" id="KW-1185">Reference proteome</keyword>
<feature type="transmembrane region" description="Helical" evidence="11">
    <location>
        <begin position="217"/>
        <end position="237"/>
    </location>
</feature>
<evidence type="ECO:0000256" key="5">
    <source>
        <dbReference type="ARBA" id="ARBA00022737"/>
    </source>
</evidence>
<dbReference type="SUPFAM" id="SSF81338">
    <property type="entry name" value="Aquaporin-like"/>
    <property type="match status" value="1"/>
</dbReference>
<keyword evidence="6 11" id="KW-1133">Transmembrane helix</keyword>
<evidence type="ECO:0000313" key="12">
    <source>
        <dbReference type="EMBL" id="EMD31295.1"/>
    </source>
</evidence>
<organism evidence="12 13">
    <name type="scientific">Ceriporiopsis subvermispora (strain B)</name>
    <name type="common">White-rot fungus</name>
    <name type="synonym">Gelatoporia subvermispora</name>
    <dbReference type="NCBI Taxonomy" id="914234"/>
    <lineage>
        <taxon>Eukaryota</taxon>
        <taxon>Fungi</taxon>
        <taxon>Dikarya</taxon>
        <taxon>Basidiomycota</taxon>
        <taxon>Agaricomycotina</taxon>
        <taxon>Agaricomycetes</taxon>
        <taxon>Polyporales</taxon>
        <taxon>Gelatoporiaceae</taxon>
        <taxon>Gelatoporia</taxon>
    </lineage>
</organism>
<evidence type="ECO:0000256" key="4">
    <source>
        <dbReference type="ARBA" id="ARBA00022692"/>
    </source>
</evidence>
<dbReference type="FunFam" id="1.20.1080.10:FF:000014">
    <property type="entry name" value="Aquaporin 1"/>
    <property type="match status" value="1"/>
</dbReference>
<feature type="transmembrane region" description="Helical" evidence="11">
    <location>
        <begin position="145"/>
        <end position="164"/>
    </location>
</feature>
<keyword evidence="7 11" id="KW-0472">Membrane</keyword>
<proteinExistence type="inferred from homology"/>
<feature type="transmembrane region" description="Helical" evidence="11">
    <location>
        <begin position="17"/>
        <end position="38"/>
    </location>
</feature>
<dbReference type="Proteomes" id="UP000016930">
    <property type="component" value="Unassembled WGS sequence"/>
</dbReference>
<evidence type="ECO:0000256" key="9">
    <source>
        <dbReference type="RuleBase" id="RU000477"/>
    </source>
</evidence>
<dbReference type="PANTHER" id="PTHR19139:SF199">
    <property type="entry name" value="MIP17260P"/>
    <property type="match status" value="1"/>
</dbReference>
<keyword evidence="3 9" id="KW-0813">Transport</keyword>
<dbReference type="HOGENOM" id="CLU_020019_1_4_1"/>
<evidence type="ECO:0000256" key="1">
    <source>
        <dbReference type="ARBA" id="ARBA00004141"/>
    </source>
</evidence>
<evidence type="ECO:0000256" key="11">
    <source>
        <dbReference type="SAM" id="Phobius"/>
    </source>
</evidence>
<dbReference type="GO" id="GO:0005886">
    <property type="term" value="C:plasma membrane"/>
    <property type="evidence" value="ECO:0007669"/>
    <property type="project" value="TreeGrafter"/>
</dbReference>
<gene>
    <name evidence="12" type="ORF">CERSUDRAFT_119849</name>
</gene>
<comment type="subcellular location">
    <subcellularLocation>
        <location evidence="1">Membrane</location>
        <topology evidence="1">Multi-pass membrane protein</topology>
    </subcellularLocation>
</comment>
<keyword evidence="8" id="KW-0325">Glycoprotein</keyword>
<evidence type="ECO:0000256" key="7">
    <source>
        <dbReference type="ARBA" id="ARBA00023136"/>
    </source>
</evidence>
<evidence type="ECO:0000256" key="3">
    <source>
        <dbReference type="ARBA" id="ARBA00022448"/>
    </source>
</evidence>
<comment type="similarity">
    <text evidence="2 9">Belongs to the MIP/aquaporin (TC 1.A.8) family.</text>
</comment>
<dbReference type="GO" id="GO:0015250">
    <property type="term" value="F:water channel activity"/>
    <property type="evidence" value="ECO:0007669"/>
    <property type="project" value="TreeGrafter"/>
</dbReference>
<dbReference type="InterPro" id="IPR023271">
    <property type="entry name" value="Aquaporin-like"/>
</dbReference>
<name>M2QGX7_CERS8</name>
<dbReference type="InterPro" id="IPR000425">
    <property type="entry name" value="MIP"/>
</dbReference>
<evidence type="ECO:0000256" key="2">
    <source>
        <dbReference type="ARBA" id="ARBA00006175"/>
    </source>
</evidence>
<feature type="transmembrane region" description="Helical" evidence="11">
    <location>
        <begin position="105"/>
        <end position="125"/>
    </location>
</feature>
<evidence type="ECO:0000256" key="8">
    <source>
        <dbReference type="ARBA" id="ARBA00023180"/>
    </source>
</evidence>
<feature type="transmembrane region" description="Helical" evidence="11">
    <location>
        <begin position="59"/>
        <end position="78"/>
    </location>
</feature>
<keyword evidence="5" id="KW-0677">Repeat</keyword>
<feature type="compositionally biased region" description="Basic and acidic residues" evidence="10">
    <location>
        <begin position="304"/>
        <end position="317"/>
    </location>
</feature>
<dbReference type="OrthoDB" id="3222at2759"/>
<evidence type="ECO:0000256" key="10">
    <source>
        <dbReference type="SAM" id="MobiDB-lite"/>
    </source>
</evidence>
<feature type="transmembrane region" description="Helical" evidence="11">
    <location>
        <begin position="176"/>
        <end position="197"/>
    </location>
</feature>
<evidence type="ECO:0000313" key="13">
    <source>
        <dbReference type="Proteomes" id="UP000016930"/>
    </source>
</evidence>
<dbReference type="PANTHER" id="PTHR19139">
    <property type="entry name" value="AQUAPORIN TRANSPORTER"/>
    <property type="match status" value="1"/>
</dbReference>
<dbReference type="Pfam" id="PF00230">
    <property type="entry name" value="MIP"/>
    <property type="match status" value="1"/>
</dbReference>
<dbReference type="InterPro" id="IPR034294">
    <property type="entry name" value="Aquaporin_transptr"/>
</dbReference>
<dbReference type="STRING" id="914234.M2QGX7"/>
<dbReference type="EMBL" id="KB445820">
    <property type="protein sequence ID" value="EMD31295.1"/>
    <property type="molecule type" value="Genomic_DNA"/>
</dbReference>